<reference evidence="2" key="1">
    <citation type="journal article" date="2019" name="bioRxiv">
        <title>The Genome of the Zebra Mussel, Dreissena polymorpha: A Resource for Invasive Species Research.</title>
        <authorList>
            <person name="McCartney M.A."/>
            <person name="Auch B."/>
            <person name="Kono T."/>
            <person name="Mallez S."/>
            <person name="Zhang Y."/>
            <person name="Obille A."/>
            <person name="Becker A."/>
            <person name="Abrahante J.E."/>
            <person name="Garbe J."/>
            <person name="Badalamenti J.P."/>
            <person name="Herman A."/>
            <person name="Mangelson H."/>
            <person name="Liachko I."/>
            <person name="Sullivan S."/>
            <person name="Sone E.D."/>
            <person name="Koren S."/>
            <person name="Silverstein K.A.T."/>
            <person name="Beckman K.B."/>
            <person name="Gohl D.M."/>
        </authorList>
    </citation>
    <scope>NUCLEOTIDE SEQUENCE</scope>
    <source>
        <strain evidence="2">Duluth1</strain>
        <tissue evidence="2">Whole animal</tissue>
    </source>
</reference>
<feature type="region of interest" description="Disordered" evidence="1">
    <location>
        <begin position="126"/>
        <end position="148"/>
    </location>
</feature>
<protein>
    <submittedName>
        <fullName evidence="2">Uncharacterized protein</fullName>
    </submittedName>
</protein>
<dbReference type="Proteomes" id="UP000828390">
    <property type="component" value="Unassembled WGS sequence"/>
</dbReference>
<sequence>MASGKIVTYRDSFDPPLVNLHQTVTSLEVNVKGRANCRTVSPLVPVQHPSLLGFRYRSPKFSECGIVFPIYLSPPHTLEEKKSDNHPPGLASVAESRLTKEDLVEHNFHEQQDTYIEIDIETTRAISPAMQREGDGLQGGTARRIRLH</sequence>
<dbReference type="EMBL" id="JAIWYP010000005">
    <property type="protein sequence ID" value="KAH3823031.1"/>
    <property type="molecule type" value="Genomic_DNA"/>
</dbReference>
<proteinExistence type="predicted"/>
<name>A0A9D4GX19_DREPO</name>
<organism evidence="2 3">
    <name type="scientific">Dreissena polymorpha</name>
    <name type="common">Zebra mussel</name>
    <name type="synonym">Mytilus polymorpha</name>
    <dbReference type="NCBI Taxonomy" id="45954"/>
    <lineage>
        <taxon>Eukaryota</taxon>
        <taxon>Metazoa</taxon>
        <taxon>Spiralia</taxon>
        <taxon>Lophotrochozoa</taxon>
        <taxon>Mollusca</taxon>
        <taxon>Bivalvia</taxon>
        <taxon>Autobranchia</taxon>
        <taxon>Heteroconchia</taxon>
        <taxon>Euheterodonta</taxon>
        <taxon>Imparidentia</taxon>
        <taxon>Neoheterodontei</taxon>
        <taxon>Myida</taxon>
        <taxon>Dreissenoidea</taxon>
        <taxon>Dreissenidae</taxon>
        <taxon>Dreissena</taxon>
    </lineage>
</organism>
<evidence type="ECO:0000256" key="1">
    <source>
        <dbReference type="SAM" id="MobiDB-lite"/>
    </source>
</evidence>
<evidence type="ECO:0000313" key="2">
    <source>
        <dbReference type="EMBL" id="KAH3823031.1"/>
    </source>
</evidence>
<gene>
    <name evidence="2" type="ORF">DPMN_124826</name>
</gene>
<reference evidence="2" key="2">
    <citation type="submission" date="2020-11" db="EMBL/GenBank/DDBJ databases">
        <authorList>
            <person name="McCartney M.A."/>
            <person name="Auch B."/>
            <person name="Kono T."/>
            <person name="Mallez S."/>
            <person name="Becker A."/>
            <person name="Gohl D.M."/>
            <person name="Silverstein K.A.T."/>
            <person name="Koren S."/>
            <person name="Bechman K.B."/>
            <person name="Herman A."/>
            <person name="Abrahante J.E."/>
            <person name="Garbe J."/>
        </authorList>
    </citation>
    <scope>NUCLEOTIDE SEQUENCE</scope>
    <source>
        <strain evidence="2">Duluth1</strain>
        <tissue evidence="2">Whole animal</tissue>
    </source>
</reference>
<keyword evidence="3" id="KW-1185">Reference proteome</keyword>
<dbReference type="AlphaFoldDB" id="A0A9D4GX19"/>
<comment type="caution">
    <text evidence="2">The sequence shown here is derived from an EMBL/GenBank/DDBJ whole genome shotgun (WGS) entry which is preliminary data.</text>
</comment>
<accession>A0A9D4GX19</accession>
<evidence type="ECO:0000313" key="3">
    <source>
        <dbReference type="Proteomes" id="UP000828390"/>
    </source>
</evidence>